<comment type="caution">
    <text evidence="2">The sequence shown here is derived from an EMBL/GenBank/DDBJ whole genome shotgun (WGS) entry which is preliminary data.</text>
</comment>
<protein>
    <submittedName>
        <fullName evidence="2">Uncharacterized protein</fullName>
    </submittedName>
</protein>
<feature type="compositionally biased region" description="Basic and acidic residues" evidence="1">
    <location>
        <begin position="207"/>
        <end position="218"/>
    </location>
</feature>
<feature type="compositionally biased region" description="Basic residues" evidence="1">
    <location>
        <begin position="77"/>
        <end position="110"/>
    </location>
</feature>
<feature type="compositionally biased region" description="Basic and acidic residues" evidence="1">
    <location>
        <begin position="173"/>
        <end position="189"/>
    </location>
</feature>
<feature type="compositionally biased region" description="Polar residues" evidence="1">
    <location>
        <begin position="39"/>
        <end position="48"/>
    </location>
</feature>
<feature type="compositionally biased region" description="Basic and acidic residues" evidence="1">
    <location>
        <begin position="135"/>
        <end position="144"/>
    </location>
</feature>
<feature type="compositionally biased region" description="Basic residues" evidence="1">
    <location>
        <begin position="190"/>
        <end position="206"/>
    </location>
</feature>
<dbReference type="AlphaFoldDB" id="A0A9Q0RMS0"/>
<feature type="region of interest" description="Disordered" evidence="1">
    <location>
        <begin position="1"/>
        <end position="145"/>
    </location>
</feature>
<evidence type="ECO:0000313" key="3">
    <source>
        <dbReference type="Proteomes" id="UP001142055"/>
    </source>
</evidence>
<feature type="compositionally biased region" description="Low complexity" evidence="1">
    <location>
        <begin position="49"/>
        <end position="62"/>
    </location>
</feature>
<proteinExistence type="predicted"/>
<keyword evidence="3" id="KW-1185">Reference proteome</keyword>
<evidence type="ECO:0000256" key="1">
    <source>
        <dbReference type="SAM" id="MobiDB-lite"/>
    </source>
</evidence>
<gene>
    <name evidence="2" type="ORF">RDWZM_004628</name>
</gene>
<evidence type="ECO:0000313" key="2">
    <source>
        <dbReference type="EMBL" id="KAJ6218816.1"/>
    </source>
</evidence>
<name>A0A9Q0RMS0_BLOTA</name>
<organism evidence="2 3">
    <name type="scientific">Blomia tropicalis</name>
    <name type="common">Mite</name>
    <dbReference type="NCBI Taxonomy" id="40697"/>
    <lineage>
        <taxon>Eukaryota</taxon>
        <taxon>Metazoa</taxon>
        <taxon>Ecdysozoa</taxon>
        <taxon>Arthropoda</taxon>
        <taxon>Chelicerata</taxon>
        <taxon>Arachnida</taxon>
        <taxon>Acari</taxon>
        <taxon>Acariformes</taxon>
        <taxon>Sarcoptiformes</taxon>
        <taxon>Astigmata</taxon>
        <taxon>Glycyphagoidea</taxon>
        <taxon>Echimyopodidae</taxon>
        <taxon>Blomia</taxon>
    </lineage>
</organism>
<sequence>MGKSKQENSQKTNPLPLPLPPSVTNLSGKNKLKDYCKSIRTNKPSANTKSKSQKSGKQSIKSNLGSESPNSGASNKSKPKSGKSKDNKKKSKSKKHNKKSSKSKSKKKSTKQSNCKEVVSPIKRSSPVTSINSKMGDESGKFYNREVNVPNYSLIVDQAKLESMLAKCNENVSVDKKSKVDDKPKSNRKEKSKSKKKSVKSKKMKSKDKSNKDKDKPKSKEKKKRNDRSPSKKSDEKIGCSKEDLDRQTSLTGEPNKDDKSKGVKECELKSTLESTKPTINQLTRLPKDTLYLCYDTKIASDEFEFFYDELIELNHSVHTLRNSYGSIIKSLVNIQKRKRSTNNHGNVNKTKQITLMTSLSEIDTKDMKVNMETGQEKDAKYETERFVNPLTRDETFRILFEECDQLDQQTGTFRTECFDRQGNFQSKKYESNTKCQFDRKQFNQLRLQTRRLLSVVDDIVRCYNDDMLNMFRPVDD</sequence>
<accession>A0A9Q0RMS0</accession>
<feature type="compositionally biased region" description="Polar residues" evidence="1">
    <location>
        <begin position="63"/>
        <end position="73"/>
    </location>
</feature>
<feature type="region of interest" description="Disordered" evidence="1">
    <location>
        <begin position="169"/>
        <end position="265"/>
    </location>
</feature>
<feature type="compositionally biased region" description="Basic and acidic residues" evidence="1">
    <location>
        <begin position="255"/>
        <end position="265"/>
    </location>
</feature>
<dbReference type="EMBL" id="JAPWDV010000002">
    <property type="protein sequence ID" value="KAJ6218816.1"/>
    <property type="molecule type" value="Genomic_DNA"/>
</dbReference>
<reference evidence="2" key="1">
    <citation type="submission" date="2022-12" db="EMBL/GenBank/DDBJ databases">
        <title>Genome assemblies of Blomia tropicalis.</title>
        <authorList>
            <person name="Cui Y."/>
        </authorList>
    </citation>
    <scope>NUCLEOTIDE SEQUENCE</scope>
    <source>
        <tissue evidence="2">Adult mites</tissue>
    </source>
</reference>
<dbReference type="Proteomes" id="UP001142055">
    <property type="component" value="Chromosome 2"/>
</dbReference>
<feature type="compositionally biased region" description="Basic and acidic residues" evidence="1">
    <location>
        <begin position="227"/>
        <end position="247"/>
    </location>
</feature>